<protein>
    <recommendedName>
        <fullName evidence="3">histidine kinase</fullName>
        <ecNumber evidence="3">2.7.13.3</ecNumber>
    </recommendedName>
</protein>
<dbReference type="SUPFAM" id="SSF158472">
    <property type="entry name" value="HAMP domain-like"/>
    <property type="match status" value="1"/>
</dbReference>
<dbReference type="GO" id="GO:0005524">
    <property type="term" value="F:ATP binding"/>
    <property type="evidence" value="ECO:0007669"/>
    <property type="project" value="UniProtKB-KW"/>
</dbReference>
<dbReference type="PRINTS" id="PR00344">
    <property type="entry name" value="BCTRLSENSOR"/>
</dbReference>
<dbReference type="InterPro" id="IPR003661">
    <property type="entry name" value="HisK_dim/P_dom"/>
</dbReference>
<dbReference type="SMART" id="SM00387">
    <property type="entry name" value="HATPase_c"/>
    <property type="match status" value="1"/>
</dbReference>
<dbReference type="InterPro" id="IPR036890">
    <property type="entry name" value="HATPase_C_sf"/>
</dbReference>
<evidence type="ECO:0000259" key="14">
    <source>
        <dbReference type="PROSITE" id="PS50885"/>
    </source>
</evidence>
<comment type="subcellular location">
    <subcellularLocation>
        <location evidence="2">Cell membrane</location>
    </subcellularLocation>
</comment>
<dbReference type="GO" id="GO:0000155">
    <property type="term" value="F:phosphorelay sensor kinase activity"/>
    <property type="evidence" value="ECO:0007669"/>
    <property type="project" value="InterPro"/>
</dbReference>
<dbReference type="SUPFAM" id="SSF55874">
    <property type="entry name" value="ATPase domain of HSP90 chaperone/DNA topoisomerase II/histidine kinase"/>
    <property type="match status" value="1"/>
</dbReference>
<dbReference type="SMART" id="SM00388">
    <property type="entry name" value="HisKA"/>
    <property type="match status" value="1"/>
</dbReference>
<dbReference type="CDD" id="cd06225">
    <property type="entry name" value="HAMP"/>
    <property type="match status" value="1"/>
</dbReference>
<dbReference type="FunFam" id="3.30.565.10:FF:000023">
    <property type="entry name" value="PAS domain-containing sensor histidine kinase"/>
    <property type="match status" value="1"/>
</dbReference>
<keyword evidence="7" id="KW-0547">Nucleotide-binding</keyword>
<dbReference type="Pfam" id="PF00672">
    <property type="entry name" value="HAMP"/>
    <property type="match status" value="1"/>
</dbReference>
<evidence type="ECO:0000256" key="7">
    <source>
        <dbReference type="ARBA" id="ARBA00022741"/>
    </source>
</evidence>
<evidence type="ECO:0000256" key="4">
    <source>
        <dbReference type="ARBA" id="ARBA00022475"/>
    </source>
</evidence>
<dbReference type="GO" id="GO:0005886">
    <property type="term" value="C:plasma membrane"/>
    <property type="evidence" value="ECO:0007669"/>
    <property type="project" value="UniProtKB-SubCell"/>
</dbReference>
<keyword evidence="5" id="KW-0597">Phosphoprotein</keyword>
<keyword evidence="12" id="KW-1133">Transmembrane helix</keyword>
<feature type="domain" description="HAMP" evidence="14">
    <location>
        <begin position="206"/>
        <end position="258"/>
    </location>
</feature>
<dbReference type="EMBL" id="MHCZ01000035">
    <property type="protein sequence ID" value="OGY29353.1"/>
    <property type="molecule type" value="Genomic_DNA"/>
</dbReference>
<evidence type="ECO:0000256" key="5">
    <source>
        <dbReference type="ARBA" id="ARBA00022553"/>
    </source>
</evidence>
<accession>A0A1G1WNU4</accession>
<proteinExistence type="predicted"/>
<keyword evidence="11 12" id="KW-0472">Membrane</keyword>
<keyword evidence="9" id="KW-0067">ATP-binding</keyword>
<dbReference type="Gene3D" id="3.30.565.10">
    <property type="entry name" value="Histidine kinase-like ATPase, C-terminal domain"/>
    <property type="match status" value="1"/>
</dbReference>
<organism evidence="15 16">
    <name type="scientific">Candidatus Woykebacteria bacterium RIFCSPHIGHO2_12_FULL_45_10</name>
    <dbReference type="NCBI Taxonomy" id="1802603"/>
    <lineage>
        <taxon>Bacteria</taxon>
        <taxon>Candidatus Woykeibacteriota</taxon>
    </lineage>
</organism>
<dbReference type="PANTHER" id="PTHR43711:SF31">
    <property type="entry name" value="HISTIDINE KINASE"/>
    <property type="match status" value="1"/>
</dbReference>
<feature type="domain" description="Histidine kinase" evidence="13">
    <location>
        <begin position="273"/>
        <end position="491"/>
    </location>
</feature>
<reference evidence="15 16" key="1">
    <citation type="journal article" date="2016" name="Nat. Commun.">
        <title>Thousands of microbial genomes shed light on interconnected biogeochemical processes in an aquifer system.</title>
        <authorList>
            <person name="Anantharaman K."/>
            <person name="Brown C.T."/>
            <person name="Hug L.A."/>
            <person name="Sharon I."/>
            <person name="Castelle C.J."/>
            <person name="Probst A.J."/>
            <person name="Thomas B.C."/>
            <person name="Singh A."/>
            <person name="Wilkins M.J."/>
            <person name="Karaoz U."/>
            <person name="Brodie E.L."/>
            <person name="Williams K.H."/>
            <person name="Hubbard S.S."/>
            <person name="Banfield J.F."/>
        </authorList>
    </citation>
    <scope>NUCLEOTIDE SEQUENCE [LARGE SCALE GENOMIC DNA]</scope>
</reference>
<evidence type="ECO:0000256" key="3">
    <source>
        <dbReference type="ARBA" id="ARBA00012438"/>
    </source>
</evidence>
<evidence type="ECO:0000313" key="16">
    <source>
        <dbReference type="Proteomes" id="UP000178068"/>
    </source>
</evidence>
<dbReference type="Gene3D" id="1.10.287.130">
    <property type="match status" value="1"/>
</dbReference>
<dbReference type="PROSITE" id="PS50885">
    <property type="entry name" value="HAMP"/>
    <property type="match status" value="1"/>
</dbReference>
<dbReference type="InterPro" id="IPR003594">
    <property type="entry name" value="HATPase_dom"/>
</dbReference>
<dbReference type="InterPro" id="IPR036097">
    <property type="entry name" value="HisK_dim/P_sf"/>
</dbReference>
<dbReference type="Pfam" id="PF02518">
    <property type="entry name" value="HATPase_c"/>
    <property type="match status" value="1"/>
</dbReference>
<evidence type="ECO:0000256" key="10">
    <source>
        <dbReference type="ARBA" id="ARBA00023012"/>
    </source>
</evidence>
<dbReference type="AlphaFoldDB" id="A0A1G1WNU4"/>
<dbReference type="Pfam" id="PF00512">
    <property type="entry name" value="HisKA"/>
    <property type="match status" value="1"/>
</dbReference>
<comment type="catalytic activity">
    <reaction evidence="1">
        <text>ATP + protein L-histidine = ADP + protein N-phospho-L-histidine.</text>
        <dbReference type="EC" id="2.7.13.3"/>
    </reaction>
</comment>
<dbReference type="CDD" id="cd00075">
    <property type="entry name" value="HATPase"/>
    <property type="match status" value="1"/>
</dbReference>
<dbReference type="PANTHER" id="PTHR43711">
    <property type="entry name" value="TWO-COMPONENT HISTIDINE KINASE"/>
    <property type="match status" value="1"/>
</dbReference>
<dbReference type="PROSITE" id="PS50109">
    <property type="entry name" value="HIS_KIN"/>
    <property type="match status" value="1"/>
</dbReference>
<evidence type="ECO:0000256" key="2">
    <source>
        <dbReference type="ARBA" id="ARBA00004236"/>
    </source>
</evidence>
<keyword evidence="12" id="KW-0812">Transmembrane</keyword>
<gene>
    <name evidence="15" type="ORF">A3F35_00265</name>
</gene>
<comment type="caution">
    <text evidence="15">The sequence shown here is derived from an EMBL/GenBank/DDBJ whole genome shotgun (WGS) entry which is preliminary data.</text>
</comment>
<evidence type="ECO:0000259" key="13">
    <source>
        <dbReference type="PROSITE" id="PS50109"/>
    </source>
</evidence>
<sequence length="491" mass="54891">MKFLPQIFLRSLRIKFSLLVLFLLLLVFSISSSILIYQNVGNQRKNLVLQVRAFTNLSTKPIGDAYSLYYDSGYLKFQELMKGILDLNQDIERVQIVSVSGEALFDSADLASGKVNEARTVSDKNILNKINANTDSEIPPRSAVSQPNQIIEPYFEDFGAHPFSIRYFVSYDSISKNLFSTVLTTLVLSLLLLSISILLIVFVVNRTILNPIEVVIRGARKISLGDLSHTIEVGTKDEVEDLALAVNQMAQTLRKNIKDLQELDKLKDEFVFLASHNLRTPLTVIKGYLELIEEDKAVTGNILDKIEKIALSTKDLERITETLLSLVSLEKGEEVALKRSVDLVAMVEKIADELGSRAIEKKISFIFELPADPLPKIELDEARIKQALAGLIDNAIKFNKNEGKIIVKLERKGNEVVVSVADTGIGIPEGEKDKVFKKFHRATDVLTYNYTGIGLGLYLTKLIIESHQGKIWFESELGKGSTFYVSLPINP</sequence>
<evidence type="ECO:0000256" key="6">
    <source>
        <dbReference type="ARBA" id="ARBA00022679"/>
    </source>
</evidence>
<keyword evidence="6" id="KW-0808">Transferase</keyword>
<dbReference type="Gene3D" id="6.10.340.10">
    <property type="match status" value="1"/>
</dbReference>
<evidence type="ECO:0000256" key="12">
    <source>
        <dbReference type="SAM" id="Phobius"/>
    </source>
</evidence>
<keyword evidence="8" id="KW-0418">Kinase</keyword>
<dbReference type="SMART" id="SM00304">
    <property type="entry name" value="HAMP"/>
    <property type="match status" value="1"/>
</dbReference>
<dbReference type="InterPro" id="IPR004358">
    <property type="entry name" value="Sig_transdc_His_kin-like_C"/>
</dbReference>
<name>A0A1G1WNU4_9BACT</name>
<evidence type="ECO:0000256" key="9">
    <source>
        <dbReference type="ARBA" id="ARBA00022840"/>
    </source>
</evidence>
<feature type="transmembrane region" description="Helical" evidence="12">
    <location>
        <begin position="178"/>
        <end position="204"/>
    </location>
</feature>
<dbReference type="InterPro" id="IPR003660">
    <property type="entry name" value="HAMP_dom"/>
</dbReference>
<evidence type="ECO:0000256" key="1">
    <source>
        <dbReference type="ARBA" id="ARBA00000085"/>
    </source>
</evidence>
<dbReference type="Proteomes" id="UP000178068">
    <property type="component" value="Unassembled WGS sequence"/>
</dbReference>
<dbReference type="STRING" id="1802603.A3F35_00265"/>
<dbReference type="CDD" id="cd00082">
    <property type="entry name" value="HisKA"/>
    <property type="match status" value="1"/>
</dbReference>
<dbReference type="InterPro" id="IPR005467">
    <property type="entry name" value="His_kinase_dom"/>
</dbReference>
<keyword evidence="4" id="KW-1003">Cell membrane</keyword>
<keyword evidence="10" id="KW-0902">Two-component regulatory system</keyword>
<dbReference type="EC" id="2.7.13.3" evidence="3"/>
<evidence type="ECO:0000256" key="11">
    <source>
        <dbReference type="ARBA" id="ARBA00023136"/>
    </source>
</evidence>
<dbReference type="SUPFAM" id="SSF47384">
    <property type="entry name" value="Homodimeric domain of signal transducing histidine kinase"/>
    <property type="match status" value="1"/>
</dbReference>
<evidence type="ECO:0000313" key="15">
    <source>
        <dbReference type="EMBL" id="OGY29353.1"/>
    </source>
</evidence>
<dbReference type="InterPro" id="IPR050736">
    <property type="entry name" value="Sensor_HK_Regulatory"/>
</dbReference>
<evidence type="ECO:0000256" key="8">
    <source>
        <dbReference type="ARBA" id="ARBA00022777"/>
    </source>
</evidence>